<dbReference type="InterPro" id="IPR029063">
    <property type="entry name" value="SAM-dependent_MTases_sf"/>
</dbReference>
<evidence type="ECO:0000313" key="2">
    <source>
        <dbReference type="EMBL" id="QEI06168.1"/>
    </source>
</evidence>
<feature type="domain" description="Methyltransferase" evidence="1">
    <location>
        <begin position="63"/>
        <end position="137"/>
    </location>
</feature>
<dbReference type="GO" id="GO:0032259">
    <property type="term" value="P:methylation"/>
    <property type="evidence" value="ECO:0007669"/>
    <property type="project" value="UniProtKB-KW"/>
</dbReference>
<dbReference type="KEGG" id="pacr:FXN63_10205"/>
<dbReference type="RefSeq" id="WP_148814551.1">
    <property type="nucleotide sequence ID" value="NZ_CP043046.1"/>
</dbReference>
<dbReference type="SUPFAM" id="SSF53335">
    <property type="entry name" value="S-adenosyl-L-methionine-dependent methyltransferases"/>
    <property type="match status" value="1"/>
</dbReference>
<dbReference type="Pfam" id="PF13649">
    <property type="entry name" value="Methyltransf_25"/>
    <property type="match status" value="1"/>
</dbReference>
<keyword evidence="2" id="KW-0489">Methyltransferase</keyword>
<dbReference type="Gene3D" id="3.40.50.150">
    <property type="entry name" value="Vaccinia Virus protein VP39"/>
    <property type="match status" value="1"/>
</dbReference>
<evidence type="ECO:0000313" key="3">
    <source>
        <dbReference type="Proteomes" id="UP000325161"/>
    </source>
</evidence>
<dbReference type="EMBL" id="CP043046">
    <property type="protein sequence ID" value="QEI06168.1"/>
    <property type="molecule type" value="Genomic_DNA"/>
</dbReference>
<dbReference type="InterPro" id="IPR041698">
    <property type="entry name" value="Methyltransf_25"/>
</dbReference>
<dbReference type="AlphaFoldDB" id="A0A5C0AUZ9"/>
<proteinExistence type="predicted"/>
<dbReference type="Proteomes" id="UP000325161">
    <property type="component" value="Chromosome"/>
</dbReference>
<organism evidence="2 3">
    <name type="scientific">Pigmentiphaga aceris</name>
    <dbReference type="NCBI Taxonomy" id="1940612"/>
    <lineage>
        <taxon>Bacteria</taxon>
        <taxon>Pseudomonadati</taxon>
        <taxon>Pseudomonadota</taxon>
        <taxon>Betaproteobacteria</taxon>
        <taxon>Burkholderiales</taxon>
        <taxon>Alcaligenaceae</taxon>
        <taxon>Pigmentiphaga</taxon>
    </lineage>
</organism>
<keyword evidence="2" id="KW-0808">Transferase</keyword>
<evidence type="ECO:0000259" key="1">
    <source>
        <dbReference type="Pfam" id="PF13649"/>
    </source>
</evidence>
<dbReference type="CDD" id="cd02440">
    <property type="entry name" value="AdoMet_MTases"/>
    <property type="match status" value="1"/>
</dbReference>
<protein>
    <submittedName>
        <fullName evidence="2">Methyltransferase domain-containing protein</fullName>
    </submittedName>
</protein>
<dbReference type="OrthoDB" id="9795085at2"/>
<name>A0A5C0AUZ9_9BURK</name>
<reference evidence="2 3" key="1">
    <citation type="submission" date="2019-08" db="EMBL/GenBank/DDBJ databases">
        <title>Amphibian skin-associated Pigmentiphaga: genome sequence and occurrence across geography and hosts.</title>
        <authorList>
            <person name="Bletz M.C."/>
            <person name="Bunk B."/>
            <person name="Sproeer C."/>
            <person name="Biwer P."/>
            <person name="Reiter S."/>
            <person name="Rabemananjara F.C.E."/>
            <person name="Schulz S."/>
            <person name="Overmann J."/>
            <person name="Vences M."/>
        </authorList>
    </citation>
    <scope>NUCLEOTIDE SEQUENCE [LARGE SCALE GENOMIC DNA]</scope>
    <source>
        <strain evidence="2 3">Mada1488</strain>
    </source>
</reference>
<dbReference type="GO" id="GO:0008168">
    <property type="term" value="F:methyltransferase activity"/>
    <property type="evidence" value="ECO:0007669"/>
    <property type="project" value="UniProtKB-KW"/>
</dbReference>
<accession>A0A5C0AUZ9</accession>
<gene>
    <name evidence="2" type="ORF">FXN63_10205</name>
</gene>
<sequence>MNTIDDIDFSALWRSHMVASGRPPKPASDWDAQAARLVGKSLRSDYADAVIARMDFDGADSLLDVGCGAGTICLNVADRLQRVIGLDYSAGMLAALRANANAAGLSNVDTIERAWDDDWRDVPECDIVVASRASLVVDIGDALARLHAKARQRVYVTHLVGGHFLDPAIQRAIGRRLPALPDYIYLVNVLHAMGVQPKLDYIDAETGPATAPDFETLAQRVDKSARGLSDEERDRLRNWFDAATPAQRAGRPLRWALISWDKKDCL</sequence>
<keyword evidence="3" id="KW-1185">Reference proteome</keyword>